<sequence length="255" mass="29332">MTVTNQDIFNLLKQENDIFKELQTKSKTFSDSIRNTSYISFIIMAFLSVISILPVVFISNPENKWVKYLVIGQFVLTFLFLRIAYFAQVYFARKKYSHFVCLLDTESIFSRVIFSTNLAPMREAYLSKELLPTILSLPASQRKTLINVYLKKGEKIKNSNWYIITLLGVMLFAVWTGFIGAVIEHEESFNGMIALLFIFLIISMVLTVFVSVYKHNLERAFLKKTFDYMLLADIITRIDALAAADNQTDPLPPTP</sequence>
<dbReference type="KEGG" id="pson:JI735_34305"/>
<evidence type="ECO:0000313" key="2">
    <source>
        <dbReference type="EMBL" id="QQZ64513.1"/>
    </source>
</evidence>
<evidence type="ECO:0000256" key="1">
    <source>
        <dbReference type="SAM" id="Phobius"/>
    </source>
</evidence>
<dbReference type="Proteomes" id="UP000595841">
    <property type="component" value="Plasmid unnamed1"/>
</dbReference>
<gene>
    <name evidence="2" type="ORF">JI735_34305</name>
</gene>
<accession>A0A974SFE0</accession>
<keyword evidence="1" id="KW-0812">Transmembrane</keyword>
<keyword evidence="3" id="KW-1185">Reference proteome</keyword>
<dbReference type="AlphaFoldDB" id="A0A974SFE0"/>
<proteinExistence type="predicted"/>
<feature type="transmembrane region" description="Helical" evidence="1">
    <location>
        <begin position="38"/>
        <end position="59"/>
    </location>
</feature>
<keyword evidence="2" id="KW-0614">Plasmid</keyword>
<protein>
    <submittedName>
        <fullName evidence="2">Uncharacterized protein</fullName>
    </submittedName>
</protein>
<dbReference type="RefSeq" id="WP_039832803.1">
    <property type="nucleotide sequence ID" value="NZ_CP068596.1"/>
</dbReference>
<organism evidence="2 3">
    <name type="scientific">Paenibacillus sonchi</name>
    <dbReference type="NCBI Taxonomy" id="373687"/>
    <lineage>
        <taxon>Bacteria</taxon>
        <taxon>Bacillati</taxon>
        <taxon>Bacillota</taxon>
        <taxon>Bacilli</taxon>
        <taxon>Bacillales</taxon>
        <taxon>Paenibacillaceae</taxon>
        <taxon>Paenibacillus</taxon>
        <taxon>Paenibacillus sonchi group</taxon>
    </lineage>
</organism>
<feature type="transmembrane region" description="Helical" evidence="1">
    <location>
        <begin position="161"/>
        <end position="183"/>
    </location>
</feature>
<reference evidence="2 3" key="1">
    <citation type="submission" date="2021-01" db="EMBL/GenBank/DDBJ databases">
        <title>Whole genome sequence of Paenibacillus sonchi LMG 24727 for comparative genomics.</title>
        <authorList>
            <person name="Lee G."/>
            <person name="Kim M.-J."/>
            <person name="Lim K."/>
            <person name="Shin J.-H."/>
        </authorList>
    </citation>
    <scope>NUCLEOTIDE SEQUENCE [LARGE SCALE GENOMIC DNA]</scope>
    <source>
        <strain evidence="2 3">LMG 24727</strain>
        <plasmid evidence="2 3">unnamed1</plasmid>
    </source>
</reference>
<keyword evidence="1" id="KW-0472">Membrane</keyword>
<dbReference type="EMBL" id="CP068596">
    <property type="protein sequence ID" value="QQZ64513.1"/>
    <property type="molecule type" value="Genomic_DNA"/>
</dbReference>
<evidence type="ECO:0000313" key="3">
    <source>
        <dbReference type="Proteomes" id="UP000595841"/>
    </source>
</evidence>
<geneLocation type="plasmid" evidence="2 3">
    <name>unnamed1</name>
</geneLocation>
<feature type="transmembrane region" description="Helical" evidence="1">
    <location>
        <begin position="65"/>
        <end position="85"/>
    </location>
</feature>
<feature type="transmembrane region" description="Helical" evidence="1">
    <location>
        <begin position="189"/>
        <end position="213"/>
    </location>
</feature>
<keyword evidence="1" id="KW-1133">Transmembrane helix</keyword>
<name>A0A974SFE0_9BACL</name>